<dbReference type="Pfam" id="PF00639">
    <property type="entry name" value="Rotamase"/>
    <property type="match status" value="1"/>
</dbReference>
<proteinExistence type="predicted"/>
<dbReference type="PANTHER" id="PTHR47245">
    <property type="entry name" value="PEPTIDYLPROLYL ISOMERASE"/>
    <property type="match status" value="1"/>
</dbReference>
<dbReference type="PANTHER" id="PTHR47245:SF1">
    <property type="entry name" value="FOLDASE PROTEIN PRSA"/>
    <property type="match status" value="1"/>
</dbReference>
<evidence type="ECO:0000259" key="7">
    <source>
        <dbReference type="PROSITE" id="PS50198"/>
    </source>
</evidence>
<evidence type="ECO:0000256" key="1">
    <source>
        <dbReference type="ARBA" id="ARBA00000971"/>
    </source>
</evidence>
<evidence type="ECO:0000256" key="5">
    <source>
        <dbReference type="ARBA" id="ARBA00023235"/>
    </source>
</evidence>
<dbReference type="Gene3D" id="1.10.4030.10">
    <property type="entry name" value="Porin chaperone SurA, peptide-binding domain"/>
    <property type="match status" value="1"/>
</dbReference>
<accession>A0AAU8JCP5</accession>
<dbReference type="InterPro" id="IPR046357">
    <property type="entry name" value="PPIase_dom_sf"/>
</dbReference>
<dbReference type="RefSeq" id="WP_054469816.1">
    <property type="nucleotide sequence ID" value="NZ_CP159837.1"/>
</dbReference>
<dbReference type="AlphaFoldDB" id="A0AAU8JCP5"/>
<feature type="domain" description="PpiC" evidence="7">
    <location>
        <begin position="120"/>
        <end position="211"/>
    </location>
</feature>
<dbReference type="EMBL" id="CP159837">
    <property type="protein sequence ID" value="XCM36581.1"/>
    <property type="molecule type" value="Genomic_DNA"/>
</dbReference>
<keyword evidence="3" id="KW-0732">Signal</keyword>
<keyword evidence="5 6" id="KW-0413">Isomerase</keyword>
<evidence type="ECO:0000256" key="6">
    <source>
        <dbReference type="PROSITE-ProRule" id="PRU00278"/>
    </source>
</evidence>
<dbReference type="Gene3D" id="3.10.50.40">
    <property type="match status" value="1"/>
</dbReference>
<gene>
    <name evidence="8" type="ORF">ABWT76_005351</name>
</gene>
<dbReference type="InterPro" id="IPR027304">
    <property type="entry name" value="Trigger_fact/SurA_dom_sf"/>
</dbReference>
<name>A0AAU8JCP5_9CYAN</name>
<comment type="catalytic activity">
    <reaction evidence="1">
        <text>[protein]-peptidylproline (omega=180) = [protein]-peptidylproline (omega=0)</text>
        <dbReference type="Rhea" id="RHEA:16237"/>
        <dbReference type="Rhea" id="RHEA-COMP:10747"/>
        <dbReference type="Rhea" id="RHEA-COMP:10748"/>
        <dbReference type="ChEBI" id="CHEBI:83833"/>
        <dbReference type="ChEBI" id="CHEBI:83834"/>
        <dbReference type="EC" id="5.2.1.8"/>
    </reaction>
</comment>
<dbReference type="SUPFAM" id="SSF109998">
    <property type="entry name" value="Triger factor/SurA peptide-binding domain-like"/>
    <property type="match status" value="1"/>
</dbReference>
<keyword evidence="4 6" id="KW-0697">Rotamase</keyword>
<evidence type="ECO:0000256" key="4">
    <source>
        <dbReference type="ARBA" id="ARBA00023110"/>
    </source>
</evidence>
<protein>
    <recommendedName>
        <fullName evidence="2">peptidylprolyl isomerase</fullName>
        <ecNumber evidence="2">5.2.1.8</ecNumber>
    </recommendedName>
</protein>
<evidence type="ECO:0000256" key="3">
    <source>
        <dbReference type="ARBA" id="ARBA00022729"/>
    </source>
</evidence>
<dbReference type="InterPro" id="IPR000297">
    <property type="entry name" value="PPIase_PpiC"/>
</dbReference>
<sequence>MVNLQITAGITAKEIINFLKQEQTLPEVIVKILSGKIVKEFAEQINPIITLEEIQDECHQFRTQHHLETSSDLIAWLVGRGLLYEEWEQIISDRLLAKKLAKHLFASQVEAYFMEHKSEFQEILLYQIIVPFERIATDLFYQIEEQELSFFEAAHLYDIDQRRRLSCGYSGWVSMAELDPELVEAILNGNVGEIIPPVKTAAGYHLMLVEEVTQLDLTPEIQEKILDKLFENWLHLEVQYRLQKCQSQDMTYQSITTYLSRKSPENPR</sequence>
<reference evidence="8" key="1">
    <citation type="submission" date="2024-07" db="EMBL/GenBank/DDBJ databases">
        <authorList>
            <person name="Kim Y.J."/>
            <person name="Jeong J.Y."/>
        </authorList>
    </citation>
    <scope>NUCLEOTIDE SEQUENCE</scope>
    <source>
        <strain evidence="8">GIHE-MW2</strain>
    </source>
</reference>
<dbReference type="SUPFAM" id="SSF54534">
    <property type="entry name" value="FKBP-like"/>
    <property type="match status" value="1"/>
</dbReference>
<dbReference type="InterPro" id="IPR050245">
    <property type="entry name" value="PrsA_foldase"/>
</dbReference>
<dbReference type="PROSITE" id="PS50198">
    <property type="entry name" value="PPIC_PPIASE_2"/>
    <property type="match status" value="1"/>
</dbReference>
<organism evidence="8">
    <name type="scientific">Planktothricoides raciborskii GIHE-MW2</name>
    <dbReference type="NCBI Taxonomy" id="2792601"/>
    <lineage>
        <taxon>Bacteria</taxon>
        <taxon>Bacillati</taxon>
        <taxon>Cyanobacteriota</taxon>
        <taxon>Cyanophyceae</taxon>
        <taxon>Oscillatoriophycideae</taxon>
        <taxon>Oscillatoriales</taxon>
        <taxon>Oscillatoriaceae</taxon>
        <taxon>Planktothricoides</taxon>
    </lineage>
</organism>
<evidence type="ECO:0000313" key="8">
    <source>
        <dbReference type="EMBL" id="XCM36581.1"/>
    </source>
</evidence>
<dbReference type="GO" id="GO:0003755">
    <property type="term" value="F:peptidyl-prolyl cis-trans isomerase activity"/>
    <property type="evidence" value="ECO:0007669"/>
    <property type="project" value="UniProtKB-KW"/>
</dbReference>
<dbReference type="EC" id="5.2.1.8" evidence="2"/>
<evidence type="ECO:0000256" key="2">
    <source>
        <dbReference type="ARBA" id="ARBA00013194"/>
    </source>
</evidence>